<proteinExistence type="predicted"/>
<dbReference type="InterPro" id="IPR000719">
    <property type="entry name" value="Prot_kinase_dom"/>
</dbReference>
<dbReference type="GO" id="GO:0004672">
    <property type="term" value="F:protein kinase activity"/>
    <property type="evidence" value="ECO:0007669"/>
    <property type="project" value="InterPro"/>
</dbReference>
<dbReference type="OrthoDB" id="9805504at2"/>
<reference evidence="3 4" key="1">
    <citation type="submission" date="2019-02" db="EMBL/GenBank/DDBJ databases">
        <title>Deep-cultivation of Planctomycetes and their phenomic and genomic characterization uncovers novel biology.</title>
        <authorList>
            <person name="Wiegand S."/>
            <person name="Jogler M."/>
            <person name="Boedeker C."/>
            <person name="Pinto D."/>
            <person name="Vollmers J."/>
            <person name="Rivas-Marin E."/>
            <person name="Kohn T."/>
            <person name="Peeters S.H."/>
            <person name="Heuer A."/>
            <person name="Rast P."/>
            <person name="Oberbeckmann S."/>
            <person name="Bunk B."/>
            <person name="Jeske O."/>
            <person name="Meyerdierks A."/>
            <person name="Storesund J.E."/>
            <person name="Kallscheuer N."/>
            <person name="Luecker S."/>
            <person name="Lage O.M."/>
            <person name="Pohl T."/>
            <person name="Merkel B.J."/>
            <person name="Hornburger P."/>
            <person name="Mueller R.-W."/>
            <person name="Bruemmer F."/>
            <person name="Labrenz M."/>
            <person name="Spormann A.M."/>
            <person name="Op Den Camp H."/>
            <person name="Overmann J."/>
            <person name="Amann R."/>
            <person name="Jetten M.S.M."/>
            <person name="Mascher T."/>
            <person name="Medema M.H."/>
            <person name="Devos D.P."/>
            <person name="Kaster A.-K."/>
            <person name="Ovreas L."/>
            <person name="Rohde M."/>
            <person name="Galperin M.Y."/>
            <person name="Jogler C."/>
        </authorList>
    </citation>
    <scope>NUCLEOTIDE SEQUENCE [LARGE SCALE GENOMIC DNA]</scope>
    <source>
        <strain evidence="3 4">KOR34</strain>
    </source>
</reference>
<protein>
    <submittedName>
        <fullName evidence="3">Protein kinase domain protein</fullName>
    </submittedName>
</protein>
<evidence type="ECO:0000313" key="4">
    <source>
        <dbReference type="Proteomes" id="UP000316714"/>
    </source>
</evidence>
<gene>
    <name evidence="3" type="ORF">KOR34_25590</name>
</gene>
<evidence type="ECO:0000313" key="3">
    <source>
        <dbReference type="EMBL" id="TWT37605.1"/>
    </source>
</evidence>
<keyword evidence="1" id="KW-0812">Transmembrane</keyword>
<dbReference type="PROSITE" id="PS50011">
    <property type="entry name" value="PROTEIN_KINASE_DOM"/>
    <property type="match status" value="1"/>
</dbReference>
<dbReference type="SUPFAM" id="SSF56112">
    <property type="entry name" value="Protein kinase-like (PK-like)"/>
    <property type="match status" value="1"/>
</dbReference>
<dbReference type="AlphaFoldDB" id="A0A5C5VIL2"/>
<feature type="domain" description="Protein kinase" evidence="2">
    <location>
        <begin position="26"/>
        <end position="314"/>
    </location>
</feature>
<keyword evidence="3" id="KW-0808">Transferase</keyword>
<dbReference type="RefSeq" id="WP_146564930.1">
    <property type="nucleotide sequence ID" value="NZ_SIHJ01000001.1"/>
</dbReference>
<dbReference type="EMBL" id="SIHJ01000001">
    <property type="protein sequence ID" value="TWT37605.1"/>
    <property type="molecule type" value="Genomic_DNA"/>
</dbReference>
<dbReference type="Proteomes" id="UP000316714">
    <property type="component" value="Unassembled WGS sequence"/>
</dbReference>
<accession>A0A5C5VIL2</accession>
<keyword evidence="1" id="KW-1133">Transmembrane helix</keyword>
<keyword evidence="3" id="KW-0418">Kinase</keyword>
<sequence length="701" mass="77984">MTRPSSSLLRIPVKKPLVTDAQGNVVPLGEPIGVGGEGRVFEVVKEPDCAAKIYHRTPLAGQQLNKLQAMLTIGAKELAPIAAWPQKLLLDAQNDKPCGIVMTRVNDALELHELYGASTRARHFPHAYWHHLVLAARNAAAAFEALHSRGVVIGDVNQGNLLVDQEMCVRFIDCDSFQIRYGKRVLPCLVGTPHFTPPELQSVRLSEVVRTPQHDAFGLALLIFHLLFVGRHPFAGRYRGEGEMHIERAISERRFAFSSSRDATQMDPPPASLSLSDLPKQIADMFEAALRCDPAKGQERPMPRQWVMALENLLKNRRECDIDSSHVYYNGSKECPWCRIEANGGPAFFVNSALVGGSMQSRLEAYDRCVAKVEEIYFPDLARKTVKVPAMPIIKKAEERFPMRAADWIALGAPLGAALALGGAFFWPVLAGGWAVSLATSALLWLHAGAKGRRTTSLEYAERVDELTDKLETAGANVMARHRQREAEFDTYAAVVNTGRERYATDAEDLETIVKQLRVEQREDYLRGLEIRQYRRKIPGLQRGHVAVLQSYGVETAADCESHLLAGIPSIPPEITIELMQWREARLEQFAFQPEAGVTEREVEIDRQEAAARFKISQARKVLNGATRLRSMAHQGRKALQQDLEVFEQLAARFRALAREYQDFQATRSTVERKVNQSATTIAVAAVAAPLVGTLLWLVLG</sequence>
<dbReference type="GO" id="GO:0005524">
    <property type="term" value="F:ATP binding"/>
    <property type="evidence" value="ECO:0007669"/>
    <property type="project" value="InterPro"/>
</dbReference>
<dbReference type="InterPro" id="IPR011009">
    <property type="entry name" value="Kinase-like_dom_sf"/>
</dbReference>
<feature type="transmembrane region" description="Helical" evidence="1">
    <location>
        <begin position="433"/>
        <end position="450"/>
    </location>
</feature>
<dbReference type="Pfam" id="PF00069">
    <property type="entry name" value="Pkinase"/>
    <property type="match status" value="1"/>
</dbReference>
<name>A0A5C5VIL2_9BACT</name>
<keyword evidence="1" id="KW-0472">Membrane</keyword>
<keyword evidence="4" id="KW-1185">Reference proteome</keyword>
<comment type="caution">
    <text evidence="3">The sequence shown here is derived from an EMBL/GenBank/DDBJ whole genome shotgun (WGS) entry which is preliminary data.</text>
</comment>
<feature type="transmembrane region" description="Helical" evidence="1">
    <location>
        <begin position="678"/>
        <end position="700"/>
    </location>
</feature>
<evidence type="ECO:0000256" key="1">
    <source>
        <dbReference type="SAM" id="Phobius"/>
    </source>
</evidence>
<organism evidence="3 4">
    <name type="scientific">Posidoniimonas corsicana</name>
    <dbReference type="NCBI Taxonomy" id="1938618"/>
    <lineage>
        <taxon>Bacteria</taxon>
        <taxon>Pseudomonadati</taxon>
        <taxon>Planctomycetota</taxon>
        <taxon>Planctomycetia</taxon>
        <taxon>Pirellulales</taxon>
        <taxon>Lacipirellulaceae</taxon>
        <taxon>Posidoniimonas</taxon>
    </lineage>
</organism>
<evidence type="ECO:0000259" key="2">
    <source>
        <dbReference type="PROSITE" id="PS50011"/>
    </source>
</evidence>
<dbReference type="Gene3D" id="1.10.510.10">
    <property type="entry name" value="Transferase(Phosphotransferase) domain 1"/>
    <property type="match status" value="1"/>
</dbReference>